<proteinExistence type="predicted"/>
<keyword evidence="3" id="KW-1185">Reference proteome</keyword>
<name>A0A4Y7PVK3_9AGAM</name>
<gene>
    <name evidence="2" type="ORF">BD410DRAFT_806345</name>
</gene>
<dbReference type="EMBL" id="ML170205">
    <property type="protein sequence ID" value="TDL18619.1"/>
    <property type="molecule type" value="Genomic_DNA"/>
</dbReference>
<sequence>MKWLARRRDIRQTDTGRTLNTQQQSAIGAWRVRVNAKCHKNITPPIAMSMNESTMFVAKPGERKRAGKITSEVDEEEIRRDQMFSCWSSCGLRLHTSASGSGSGLVSHGSRYTCDFTDLWEQIQVIILKKVLGLDLLTADVNMGPSSGGSDYRRGRSESTTVSHKEITTDGHDLEDVGMARPLLMAMAMAEADLLRMLVPNQQRIA</sequence>
<dbReference type="Proteomes" id="UP000294933">
    <property type="component" value="Unassembled WGS sequence"/>
</dbReference>
<feature type="compositionally biased region" description="Basic and acidic residues" evidence="1">
    <location>
        <begin position="151"/>
        <end position="167"/>
    </location>
</feature>
<evidence type="ECO:0000313" key="2">
    <source>
        <dbReference type="EMBL" id="TDL18619.1"/>
    </source>
</evidence>
<reference evidence="2 3" key="1">
    <citation type="submission" date="2018-06" db="EMBL/GenBank/DDBJ databases">
        <title>A transcriptomic atlas of mushroom development highlights an independent origin of complex multicellularity.</title>
        <authorList>
            <consortium name="DOE Joint Genome Institute"/>
            <person name="Krizsan K."/>
            <person name="Almasi E."/>
            <person name="Merenyi Z."/>
            <person name="Sahu N."/>
            <person name="Viragh M."/>
            <person name="Koszo T."/>
            <person name="Mondo S."/>
            <person name="Kiss B."/>
            <person name="Balint B."/>
            <person name="Kues U."/>
            <person name="Barry K."/>
            <person name="Hegedus J.C."/>
            <person name="Henrissat B."/>
            <person name="Johnson J."/>
            <person name="Lipzen A."/>
            <person name="Ohm R."/>
            <person name="Nagy I."/>
            <person name="Pangilinan J."/>
            <person name="Yan J."/>
            <person name="Xiong Y."/>
            <person name="Grigoriev I.V."/>
            <person name="Hibbett D.S."/>
            <person name="Nagy L.G."/>
        </authorList>
    </citation>
    <scope>NUCLEOTIDE SEQUENCE [LARGE SCALE GENOMIC DNA]</scope>
    <source>
        <strain evidence="2 3">SZMC22713</strain>
    </source>
</reference>
<feature type="region of interest" description="Disordered" evidence="1">
    <location>
        <begin position="145"/>
        <end position="167"/>
    </location>
</feature>
<accession>A0A4Y7PVK3</accession>
<protein>
    <submittedName>
        <fullName evidence="2">Uncharacterized protein</fullName>
    </submittedName>
</protein>
<evidence type="ECO:0000256" key="1">
    <source>
        <dbReference type="SAM" id="MobiDB-lite"/>
    </source>
</evidence>
<organism evidence="2 3">
    <name type="scientific">Rickenella mellea</name>
    <dbReference type="NCBI Taxonomy" id="50990"/>
    <lineage>
        <taxon>Eukaryota</taxon>
        <taxon>Fungi</taxon>
        <taxon>Dikarya</taxon>
        <taxon>Basidiomycota</taxon>
        <taxon>Agaricomycotina</taxon>
        <taxon>Agaricomycetes</taxon>
        <taxon>Hymenochaetales</taxon>
        <taxon>Rickenellaceae</taxon>
        <taxon>Rickenella</taxon>
    </lineage>
</organism>
<evidence type="ECO:0000313" key="3">
    <source>
        <dbReference type="Proteomes" id="UP000294933"/>
    </source>
</evidence>
<dbReference type="VEuPathDB" id="FungiDB:BD410DRAFT_806345"/>
<dbReference type="AlphaFoldDB" id="A0A4Y7PVK3"/>